<evidence type="ECO:0000313" key="2">
    <source>
        <dbReference type="EMBL" id="MBJ7549967.1"/>
    </source>
</evidence>
<proteinExistence type="predicted"/>
<dbReference type="CDD" id="cd00761">
    <property type="entry name" value="Glyco_tranf_GTA_type"/>
    <property type="match status" value="1"/>
</dbReference>
<name>A0ABS0Z8I6_9GAMM</name>
<keyword evidence="3" id="KW-1185">Reference proteome</keyword>
<reference evidence="2 3" key="1">
    <citation type="submission" date="2020-12" db="EMBL/GenBank/DDBJ databases">
        <title>Comparative genome analysis of fungal antagonists Marinomonas ostreistagni 398 and M. spartinae 468.</title>
        <authorList>
            <person name="Fields J.L."/>
            <person name="Mavrodi O.V."/>
            <person name="Biber P.D."/>
            <person name="Indest K.J."/>
            <person name="Mavrodi D.V."/>
        </authorList>
    </citation>
    <scope>NUCLEOTIDE SEQUENCE [LARGE SCALE GENOMIC DNA]</scope>
    <source>
        <strain evidence="2 3">USM7</strain>
    </source>
</reference>
<gene>
    <name evidence="2" type="ORF">JHD44_04690</name>
</gene>
<organism evidence="2 3">
    <name type="scientific">Marinomonas ostreistagni</name>
    <dbReference type="NCBI Taxonomy" id="359209"/>
    <lineage>
        <taxon>Bacteria</taxon>
        <taxon>Pseudomonadati</taxon>
        <taxon>Pseudomonadota</taxon>
        <taxon>Gammaproteobacteria</taxon>
        <taxon>Oceanospirillales</taxon>
        <taxon>Oceanospirillaceae</taxon>
        <taxon>Marinomonas</taxon>
    </lineage>
</organism>
<protein>
    <submittedName>
        <fullName evidence="2">Glycosyltransferase family 2 protein</fullName>
    </submittedName>
</protein>
<accession>A0ABS0Z8I6</accession>
<sequence>MTSNSLALPLVSIIIRTKNEESWIGHCLDAIQKQTYSNFEIVLVDNCSTDKTVLKASEYDVKVVNIDVFLPGKAINYGIKASQGSILVILSGHCIPKDSNWLINLISPLSDSKIAGVYGRQEPLSSTSDTDKRDLLITFGLDKKLQQKDPFFHNANSALRRETWEKFPFDEEVTNIEDRVWGTKVIEEGLHIAYEPAASVYHYHGIHQDRNAIRAKNVVSVMAKLHGNFENLSSVVQENVRTMAIVPVTDQVIKSKDFCLLRHTIEYLKSCQTIDDIFIATECPEVAGIASKLEVNVMMLSSSKAEPPSPPYQRLGQSLSSIEKDFGIYDYIAILSPNNPFRENDMIDSMLMKAVDHNADSVIASKMEKSLAWGIELENNRNQGDYFDRTPLTGSGVIVKAPLLRAGLHSMSGTIFYDVSDAMASVEIHNNEELEKLLPLLFNK</sequence>
<dbReference type="SUPFAM" id="SSF53448">
    <property type="entry name" value="Nucleotide-diphospho-sugar transferases"/>
    <property type="match status" value="2"/>
</dbReference>
<dbReference type="EMBL" id="JAEMUH010000004">
    <property type="protein sequence ID" value="MBJ7549967.1"/>
    <property type="molecule type" value="Genomic_DNA"/>
</dbReference>
<dbReference type="InterPro" id="IPR029044">
    <property type="entry name" value="Nucleotide-diphossugar_trans"/>
</dbReference>
<dbReference type="InterPro" id="IPR001173">
    <property type="entry name" value="Glyco_trans_2-like"/>
</dbReference>
<dbReference type="PANTHER" id="PTHR43685">
    <property type="entry name" value="GLYCOSYLTRANSFERASE"/>
    <property type="match status" value="1"/>
</dbReference>
<dbReference type="Proteomes" id="UP000598488">
    <property type="component" value="Unassembled WGS sequence"/>
</dbReference>
<dbReference type="PANTHER" id="PTHR43685:SF2">
    <property type="entry name" value="GLYCOSYLTRANSFERASE 2-LIKE DOMAIN-CONTAINING PROTEIN"/>
    <property type="match status" value="1"/>
</dbReference>
<evidence type="ECO:0000259" key="1">
    <source>
        <dbReference type="Pfam" id="PF00535"/>
    </source>
</evidence>
<evidence type="ECO:0000313" key="3">
    <source>
        <dbReference type="Proteomes" id="UP000598488"/>
    </source>
</evidence>
<dbReference type="RefSeq" id="WP_199461568.1">
    <property type="nucleotide sequence ID" value="NZ_JAEMUH010000004.1"/>
</dbReference>
<comment type="caution">
    <text evidence="2">The sequence shown here is derived from an EMBL/GenBank/DDBJ whole genome shotgun (WGS) entry which is preliminary data.</text>
</comment>
<dbReference type="Gene3D" id="3.90.550.10">
    <property type="entry name" value="Spore Coat Polysaccharide Biosynthesis Protein SpsA, Chain A"/>
    <property type="match status" value="2"/>
</dbReference>
<dbReference type="InterPro" id="IPR050834">
    <property type="entry name" value="Glycosyltransf_2"/>
</dbReference>
<dbReference type="Pfam" id="PF00535">
    <property type="entry name" value="Glycos_transf_2"/>
    <property type="match status" value="1"/>
</dbReference>
<feature type="domain" description="Glycosyltransferase 2-like" evidence="1">
    <location>
        <begin position="12"/>
        <end position="162"/>
    </location>
</feature>